<organism evidence="5 6">
    <name type="scientific">Bacillus cytotoxicus (strain DSM 22905 / CIP 110041 / 391-98 / NVH 391-98)</name>
    <dbReference type="NCBI Taxonomy" id="315749"/>
    <lineage>
        <taxon>Bacteria</taxon>
        <taxon>Bacillati</taxon>
        <taxon>Bacillota</taxon>
        <taxon>Bacilli</taxon>
        <taxon>Bacillales</taxon>
        <taxon>Bacillaceae</taxon>
        <taxon>Bacillus</taxon>
        <taxon>Bacillus cereus group</taxon>
    </lineage>
</organism>
<keyword evidence="3" id="KW-0804">Transcription</keyword>
<feature type="domain" description="HTH cro/C1-type" evidence="4">
    <location>
        <begin position="12"/>
        <end position="66"/>
    </location>
</feature>
<dbReference type="GO" id="GO:0003677">
    <property type="term" value="F:DNA binding"/>
    <property type="evidence" value="ECO:0007669"/>
    <property type="project" value="UniProtKB-KW"/>
</dbReference>
<dbReference type="PANTHER" id="PTHR46797:SF23">
    <property type="entry name" value="HTH-TYPE TRANSCRIPTIONAL REGULATOR SUTR"/>
    <property type="match status" value="1"/>
</dbReference>
<keyword evidence="2" id="KW-0238">DNA-binding</keyword>
<dbReference type="SMART" id="SM00530">
    <property type="entry name" value="HTH_XRE"/>
    <property type="match status" value="1"/>
</dbReference>
<evidence type="ECO:0000313" key="6">
    <source>
        <dbReference type="Proteomes" id="UP000002300"/>
    </source>
</evidence>
<evidence type="ECO:0000256" key="3">
    <source>
        <dbReference type="ARBA" id="ARBA00023163"/>
    </source>
</evidence>
<dbReference type="InterPro" id="IPR001387">
    <property type="entry name" value="Cro/C1-type_HTH"/>
</dbReference>
<dbReference type="GO" id="GO:0005829">
    <property type="term" value="C:cytosol"/>
    <property type="evidence" value="ECO:0007669"/>
    <property type="project" value="TreeGrafter"/>
</dbReference>
<dbReference type="Proteomes" id="UP000002300">
    <property type="component" value="Chromosome"/>
</dbReference>
<accession>A7GVL8</accession>
<sequence length="120" mass="14031">MDNLTNIIGLQIRILRKSKNLSQEELAFKANLHPTYIGQVERGEKNLTVSSLNTITTALDITLEEFFSFIEPSNNKNNINFKSNDLLPYQNIIRLLQEINVNEQRKIFEIIEKLIEWKKL</sequence>
<name>A7GVL8_BACCN</name>
<dbReference type="OrthoDB" id="9814553at2"/>
<dbReference type="GeneID" id="33899221"/>
<keyword evidence="6" id="KW-1185">Reference proteome</keyword>
<dbReference type="KEGG" id="bcy:Bcer98_3995"/>
<dbReference type="PROSITE" id="PS50943">
    <property type="entry name" value="HTH_CROC1"/>
    <property type="match status" value="1"/>
</dbReference>
<dbReference type="GO" id="GO:0003700">
    <property type="term" value="F:DNA-binding transcription factor activity"/>
    <property type="evidence" value="ECO:0007669"/>
    <property type="project" value="TreeGrafter"/>
</dbReference>
<evidence type="ECO:0000256" key="2">
    <source>
        <dbReference type="ARBA" id="ARBA00023125"/>
    </source>
</evidence>
<evidence type="ECO:0000313" key="5">
    <source>
        <dbReference type="EMBL" id="ABS24176.1"/>
    </source>
</evidence>
<dbReference type="PANTHER" id="PTHR46797">
    <property type="entry name" value="HTH-TYPE TRANSCRIPTIONAL REGULATOR"/>
    <property type="match status" value="1"/>
</dbReference>
<dbReference type="STRING" id="315749.Bcer98_3995"/>
<dbReference type="InterPro" id="IPR010982">
    <property type="entry name" value="Lambda_DNA-bd_dom_sf"/>
</dbReference>
<keyword evidence="1" id="KW-0805">Transcription regulation</keyword>
<dbReference type="Pfam" id="PF01381">
    <property type="entry name" value="HTH_3"/>
    <property type="match status" value="1"/>
</dbReference>
<evidence type="ECO:0000259" key="4">
    <source>
        <dbReference type="PROSITE" id="PS50943"/>
    </source>
</evidence>
<dbReference type="AlphaFoldDB" id="A7GVL8"/>
<proteinExistence type="predicted"/>
<gene>
    <name evidence="5" type="ordered locus">Bcer98_3995</name>
</gene>
<reference evidence="5 6" key="1">
    <citation type="journal article" date="2008" name="Chem. Biol. Interact.">
        <title>Extending the Bacillus cereus group genomics to putative food-borne pathogens of different toxicity.</title>
        <authorList>
            <person name="Lapidus A."/>
            <person name="Goltsman E."/>
            <person name="Auger S."/>
            <person name="Galleron N."/>
            <person name="Segurens B."/>
            <person name="Dossat C."/>
            <person name="Land M.L."/>
            <person name="Broussolle V."/>
            <person name="Brillard J."/>
            <person name="Guinebretiere M.H."/>
            <person name="Sanchis V."/>
            <person name="Nguen-The C."/>
            <person name="Lereclus D."/>
            <person name="Richardson P."/>
            <person name="Wincker P."/>
            <person name="Weissenbach J."/>
            <person name="Ehrlich S.D."/>
            <person name="Sorokin A."/>
        </authorList>
    </citation>
    <scope>NUCLEOTIDE SEQUENCE [LARGE SCALE GENOMIC DNA]</scope>
    <source>
        <strain evidence="6">DSM 22905 / CIP 110041 / 391-98 / NVH 391-98</strain>
    </source>
</reference>
<dbReference type="CDD" id="cd00093">
    <property type="entry name" value="HTH_XRE"/>
    <property type="match status" value="1"/>
</dbReference>
<dbReference type="Gene3D" id="1.10.260.40">
    <property type="entry name" value="lambda repressor-like DNA-binding domains"/>
    <property type="match status" value="1"/>
</dbReference>
<dbReference type="SUPFAM" id="SSF47413">
    <property type="entry name" value="lambda repressor-like DNA-binding domains"/>
    <property type="match status" value="1"/>
</dbReference>
<protein>
    <submittedName>
        <fullName evidence="5">Transcriptional regulator, XRE family</fullName>
    </submittedName>
</protein>
<dbReference type="InterPro" id="IPR050807">
    <property type="entry name" value="TransReg_Diox_bact_type"/>
</dbReference>
<dbReference type="eggNOG" id="COG1396">
    <property type="taxonomic scope" value="Bacteria"/>
</dbReference>
<dbReference type="RefSeq" id="WP_012096439.1">
    <property type="nucleotide sequence ID" value="NC_009674.1"/>
</dbReference>
<dbReference type="HOGENOM" id="CLU_066192_17_5_9"/>
<dbReference type="EMBL" id="CP000764">
    <property type="protein sequence ID" value="ABS24176.1"/>
    <property type="molecule type" value="Genomic_DNA"/>
</dbReference>
<evidence type="ECO:0000256" key="1">
    <source>
        <dbReference type="ARBA" id="ARBA00023015"/>
    </source>
</evidence>